<keyword evidence="2" id="KW-0677">Repeat</keyword>
<dbReference type="SUPFAM" id="SSF54695">
    <property type="entry name" value="POZ domain"/>
    <property type="match status" value="1"/>
</dbReference>
<reference evidence="6" key="2">
    <citation type="submission" date="2021-09" db="EMBL/GenBank/DDBJ databases">
        <authorList>
            <person name="Jia N."/>
            <person name="Wang J."/>
            <person name="Shi W."/>
            <person name="Du L."/>
            <person name="Sun Y."/>
            <person name="Zhan W."/>
            <person name="Jiang J."/>
            <person name="Wang Q."/>
            <person name="Zhang B."/>
            <person name="Ji P."/>
            <person name="Sakyi L.B."/>
            <person name="Cui X."/>
            <person name="Yuan T."/>
            <person name="Jiang B."/>
            <person name="Yang W."/>
            <person name="Lam T.T.-Y."/>
            <person name="Chang Q."/>
            <person name="Ding S."/>
            <person name="Wang X."/>
            <person name="Zhu J."/>
            <person name="Ruan X."/>
            <person name="Zhao L."/>
            <person name="Wei J."/>
            <person name="Que T."/>
            <person name="Du C."/>
            <person name="Cheng J."/>
            <person name="Dai P."/>
            <person name="Han X."/>
            <person name="Huang E."/>
            <person name="Gao Y."/>
            <person name="Liu J."/>
            <person name="Shao H."/>
            <person name="Ye R."/>
            <person name="Li L."/>
            <person name="Wei W."/>
            <person name="Wang X."/>
            <person name="Wang C."/>
            <person name="Huo Q."/>
            <person name="Li W."/>
            <person name="Guo W."/>
            <person name="Chen H."/>
            <person name="Chen S."/>
            <person name="Zhou L."/>
            <person name="Zhou L."/>
            <person name="Ni X."/>
            <person name="Tian J."/>
            <person name="Zhou Y."/>
            <person name="Sheng Y."/>
            <person name="Liu T."/>
            <person name="Pan Y."/>
            <person name="Xia L."/>
            <person name="Li J."/>
            <person name="Zhao F."/>
            <person name="Cao W."/>
        </authorList>
    </citation>
    <scope>NUCLEOTIDE SEQUENCE</scope>
    <source>
        <strain evidence="6">Rsan-2018</strain>
        <tissue evidence="6">Larvae</tissue>
    </source>
</reference>
<feature type="domain" description="BTB" evidence="4">
    <location>
        <begin position="66"/>
        <end position="173"/>
    </location>
</feature>
<dbReference type="Pfam" id="PF07707">
    <property type="entry name" value="BACK"/>
    <property type="match status" value="1"/>
</dbReference>
<dbReference type="Gene3D" id="3.30.710.10">
    <property type="entry name" value="Potassium Channel Kv1.1, Chain A"/>
    <property type="match status" value="1"/>
</dbReference>
<keyword evidence="7" id="KW-1185">Reference proteome</keyword>
<dbReference type="EMBL" id="JABSTV010001254">
    <property type="protein sequence ID" value="KAH7939905.1"/>
    <property type="molecule type" value="Genomic_DNA"/>
</dbReference>
<organism evidence="6 7">
    <name type="scientific">Rhipicephalus sanguineus</name>
    <name type="common">Brown dog tick</name>
    <name type="synonym">Ixodes sanguineus</name>
    <dbReference type="NCBI Taxonomy" id="34632"/>
    <lineage>
        <taxon>Eukaryota</taxon>
        <taxon>Metazoa</taxon>
        <taxon>Ecdysozoa</taxon>
        <taxon>Arthropoda</taxon>
        <taxon>Chelicerata</taxon>
        <taxon>Arachnida</taxon>
        <taxon>Acari</taxon>
        <taxon>Parasitiformes</taxon>
        <taxon>Ixodida</taxon>
        <taxon>Ixodoidea</taxon>
        <taxon>Ixodidae</taxon>
        <taxon>Rhipicephalinae</taxon>
        <taxon>Rhipicephalus</taxon>
        <taxon>Rhipicephalus</taxon>
    </lineage>
</organism>
<dbReference type="SMART" id="SM00875">
    <property type="entry name" value="BACK"/>
    <property type="match status" value="1"/>
</dbReference>
<comment type="caution">
    <text evidence="6">The sequence shown here is derived from an EMBL/GenBank/DDBJ whole genome shotgun (WGS) entry which is preliminary data.</text>
</comment>
<protein>
    <recommendedName>
        <fullName evidence="8">BTB domain-containing protein</fullName>
    </recommendedName>
</protein>
<accession>A0A9D4PI94</accession>
<dbReference type="SMART" id="SM00225">
    <property type="entry name" value="BTB"/>
    <property type="match status" value="1"/>
</dbReference>
<dbReference type="Pfam" id="PF00651">
    <property type="entry name" value="BTB"/>
    <property type="match status" value="1"/>
</dbReference>
<dbReference type="InterPro" id="IPR011705">
    <property type="entry name" value="BACK"/>
</dbReference>
<dbReference type="Pfam" id="PF01344">
    <property type="entry name" value="Kelch_1"/>
    <property type="match status" value="2"/>
</dbReference>
<evidence type="ECO:0000313" key="7">
    <source>
        <dbReference type="Proteomes" id="UP000821837"/>
    </source>
</evidence>
<dbReference type="Gene3D" id="2.120.10.80">
    <property type="entry name" value="Kelch-type beta propeller"/>
    <property type="match status" value="1"/>
</dbReference>
<dbReference type="Gene3D" id="1.25.40.420">
    <property type="match status" value="1"/>
</dbReference>
<evidence type="ECO:0008006" key="8">
    <source>
        <dbReference type="Google" id="ProtNLM"/>
    </source>
</evidence>
<dbReference type="InterPro" id="IPR000210">
    <property type="entry name" value="BTB/POZ_dom"/>
</dbReference>
<dbReference type="InterPro" id="IPR011333">
    <property type="entry name" value="SKP1/BTB/POZ_sf"/>
</dbReference>
<sequence>MEAVENVLHPAGNDLAGKADNLDIITIWSEAAIIFKDSGKRNDFAPGAAARCMPGLREQRRNSQFCDIAFRALDGSEIWAHRFVMAARYSGCHALFALAKEGMSPEEKWLPPMQLVVEDLGSDFIQLLVDIAYHVPLHDLVGPHNVAGVLDLAEKLELSQLRNHCVKALERNLKPETCIATYHLASSRGYDCLAREALRYLVRNFNQEMRTILEDDRLHAPNEVEDTFRALLKWIHADVAARKGYLAKFLPLLRLAWCSVSDFEKIITNPDVQSDENCVKVLSVIHQTTTRNFMAVGEVAGIDLSHRMWMTPRIPKDIIIVFGGWAGYALSNMLTYNCRTQKWRDIGNQCPLRRAYHGMAVINQCIYIVGGSDGVHAFRALDTVVCFDVALGRWSSKANMEEARCYGYIYAMGGYGGIERSRTVERYCVKNNQWTNVAAMNSPRSDASAAAACGRIYM</sequence>
<feature type="domain" description="BACK" evidence="5">
    <location>
        <begin position="178"/>
        <end position="268"/>
    </location>
</feature>
<evidence type="ECO:0000256" key="3">
    <source>
        <dbReference type="ARBA" id="ARBA00023203"/>
    </source>
</evidence>
<dbReference type="InterPro" id="IPR015915">
    <property type="entry name" value="Kelch-typ_b-propeller"/>
</dbReference>
<evidence type="ECO:0000259" key="5">
    <source>
        <dbReference type="SMART" id="SM00875"/>
    </source>
</evidence>
<dbReference type="InterPro" id="IPR006652">
    <property type="entry name" value="Kelch_1"/>
</dbReference>
<dbReference type="SUPFAM" id="SSF117281">
    <property type="entry name" value="Kelch motif"/>
    <property type="match status" value="1"/>
</dbReference>
<keyword evidence="3" id="KW-0009">Actin-binding</keyword>
<dbReference type="AlphaFoldDB" id="A0A9D4PI94"/>
<evidence type="ECO:0000256" key="2">
    <source>
        <dbReference type="ARBA" id="ARBA00022737"/>
    </source>
</evidence>
<evidence type="ECO:0000313" key="6">
    <source>
        <dbReference type="EMBL" id="KAH7939905.1"/>
    </source>
</evidence>
<dbReference type="PANTHER" id="PTHR24412:SF441">
    <property type="entry name" value="KELCH-LIKE PROTEIN 28"/>
    <property type="match status" value="1"/>
</dbReference>
<dbReference type="SMART" id="SM00612">
    <property type="entry name" value="Kelch"/>
    <property type="match status" value="3"/>
</dbReference>
<dbReference type="Proteomes" id="UP000821837">
    <property type="component" value="Chromosome 8"/>
</dbReference>
<dbReference type="VEuPathDB" id="VectorBase:RSAN_050196"/>
<reference evidence="6" key="1">
    <citation type="journal article" date="2020" name="Cell">
        <title>Large-Scale Comparative Analyses of Tick Genomes Elucidate Their Genetic Diversity and Vector Capacities.</title>
        <authorList>
            <consortium name="Tick Genome and Microbiome Consortium (TIGMIC)"/>
            <person name="Jia N."/>
            <person name="Wang J."/>
            <person name="Shi W."/>
            <person name="Du L."/>
            <person name="Sun Y."/>
            <person name="Zhan W."/>
            <person name="Jiang J.F."/>
            <person name="Wang Q."/>
            <person name="Zhang B."/>
            <person name="Ji P."/>
            <person name="Bell-Sakyi L."/>
            <person name="Cui X.M."/>
            <person name="Yuan T.T."/>
            <person name="Jiang B.G."/>
            <person name="Yang W.F."/>
            <person name="Lam T.T."/>
            <person name="Chang Q.C."/>
            <person name="Ding S.J."/>
            <person name="Wang X.J."/>
            <person name="Zhu J.G."/>
            <person name="Ruan X.D."/>
            <person name="Zhao L."/>
            <person name="Wei J.T."/>
            <person name="Ye R.Z."/>
            <person name="Que T.C."/>
            <person name="Du C.H."/>
            <person name="Zhou Y.H."/>
            <person name="Cheng J.X."/>
            <person name="Dai P.F."/>
            <person name="Guo W.B."/>
            <person name="Han X.H."/>
            <person name="Huang E.J."/>
            <person name="Li L.F."/>
            <person name="Wei W."/>
            <person name="Gao Y.C."/>
            <person name="Liu J.Z."/>
            <person name="Shao H.Z."/>
            <person name="Wang X."/>
            <person name="Wang C.C."/>
            <person name="Yang T.C."/>
            <person name="Huo Q.B."/>
            <person name="Li W."/>
            <person name="Chen H.Y."/>
            <person name="Chen S.E."/>
            <person name="Zhou L.G."/>
            <person name="Ni X.B."/>
            <person name="Tian J.H."/>
            <person name="Sheng Y."/>
            <person name="Liu T."/>
            <person name="Pan Y.S."/>
            <person name="Xia L.Y."/>
            <person name="Li J."/>
            <person name="Zhao F."/>
            <person name="Cao W.C."/>
        </authorList>
    </citation>
    <scope>NUCLEOTIDE SEQUENCE</scope>
    <source>
        <strain evidence="6">Rsan-2018</strain>
    </source>
</reference>
<gene>
    <name evidence="6" type="ORF">HPB52_018888</name>
</gene>
<dbReference type="PANTHER" id="PTHR24412">
    <property type="entry name" value="KELCH PROTEIN"/>
    <property type="match status" value="1"/>
</dbReference>
<evidence type="ECO:0000256" key="1">
    <source>
        <dbReference type="ARBA" id="ARBA00022441"/>
    </source>
</evidence>
<proteinExistence type="predicted"/>
<name>A0A9D4PI94_RHISA</name>
<evidence type="ECO:0000259" key="4">
    <source>
        <dbReference type="SMART" id="SM00225"/>
    </source>
</evidence>
<dbReference type="GO" id="GO:0003779">
    <property type="term" value="F:actin binding"/>
    <property type="evidence" value="ECO:0007669"/>
    <property type="project" value="UniProtKB-KW"/>
</dbReference>
<keyword evidence="1" id="KW-0880">Kelch repeat</keyword>